<evidence type="ECO:0000313" key="3">
    <source>
        <dbReference type="EMBL" id="KDQ17446.1"/>
    </source>
</evidence>
<evidence type="ECO:0000313" key="2">
    <source>
        <dbReference type="EMBL" id="KDQ13425.1"/>
    </source>
</evidence>
<reference evidence="4" key="1">
    <citation type="journal article" date="2014" name="Proc. Natl. Acad. Sci. U.S.A.">
        <title>Extensive sampling of basidiomycete genomes demonstrates inadequacy of the white-rot/brown-rot paradigm for wood decay fungi.</title>
        <authorList>
            <person name="Riley R."/>
            <person name="Salamov A.A."/>
            <person name="Brown D.W."/>
            <person name="Nagy L.G."/>
            <person name="Floudas D."/>
            <person name="Held B.W."/>
            <person name="Levasseur A."/>
            <person name="Lombard V."/>
            <person name="Morin E."/>
            <person name="Otillar R."/>
            <person name="Lindquist E.A."/>
            <person name="Sun H."/>
            <person name="LaButti K.M."/>
            <person name="Schmutz J."/>
            <person name="Jabbour D."/>
            <person name="Luo H."/>
            <person name="Baker S.E."/>
            <person name="Pisabarro A.G."/>
            <person name="Walton J.D."/>
            <person name="Blanchette R.A."/>
            <person name="Henrissat B."/>
            <person name="Martin F."/>
            <person name="Cullen D."/>
            <person name="Hibbett D.S."/>
            <person name="Grigoriev I.V."/>
        </authorList>
    </citation>
    <scope>NUCLEOTIDE SEQUENCE [LARGE SCALE GENOMIC DNA]</scope>
    <source>
        <strain evidence="4">FD-172 SS1</strain>
    </source>
</reference>
<gene>
    <name evidence="3" type="ORF">BOTBODRAFT_30241</name>
    <name evidence="2" type="ORF">BOTBODRAFT_33448</name>
</gene>
<dbReference type="AlphaFoldDB" id="A0A067N100"/>
<evidence type="ECO:0000313" key="4">
    <source>
        <dbReference type="Proteomes" id="UP000027195"/>
    </source>
</evidence>
<feature type="non-terminal residue" evidence="3">
    <location>
        <position position="1"/>
    </location>
</feature>
<sequence length="51" mass="5870">SKSFHSRTFPPFSDNSNPTHGLPTPQFPCSQSRPCEAARRAHTEFQYYCPR</sequence>
<organism evidence="3 4">
    <name type="scientific">Botryobasidium botryosum (strain FD-172 SS1)</name>
    <dbReference type="NCBI Taxonomy" id="930990"/>
    <lineage>
        <taxon>Eukaryota</taxon>
        <taxon>Fungi</taxon>
        <taxon>Dikarya</taxon>
        <taxon>Basidiomycota</taxon>
        <taxon>Agaricomycotina</taxon>
        <taxon>Agaricomycetes</taxon>
        <taxon>Cantharellales</taxon>
        <taxon>Botryobasidiaceae</taxon>
        <taxon>Botryobasidium</taxon>
    </lineage>
</organism>
<keyword evidence="4" id="KW-1185">Reference proteome</keyword>
<dbReference type="HOGENOM" id="CLU_3111858_0_0_1"/>
<name>A0A067N100_BOTB1</name>
<evidence type="ECO:0000256" key="1">
    <source>
        <dbReference type="SAM" id="MobiDB-lite"/>
    </source>
</evidence>
<feature type="region of interest" description="Disordered" evidence="1">
    <location>
        <begin position="1"/>
        <end position="29"/>
    </location>
</feature>
<proteinExistence type="predicted"/>
<dbReference type="EMBL" id="KL198024">
    <property type="protein sequence ID" value="KDQ17446.1"/>
    <property type="molecule type" value="Genomic_DNA"/>
</dbReference>
<dbReference type="Proteomes" id="UP000027195">
    <property type="component" value="Unassembled WGS sequence"/>
</dbReference>
<accession>A0A067N100</accession>
<protein>
    <submittedName>
        <fullName evidence="3">Uncharacterized protein</fullName>
    </submittedName>
</protein>
<dbReference type="EMBL" id="KL198043">
    <property type="protein sequence ID" value="KDQ13425.1"/>
    <property type="molecule type" value="Genomic_DNA"/>
</dbReference>
<reference evidence="3" key="2">
    <citation type="journal article" date="2014" name="Proc. Natl. Acad. Sci. U.S.A.">
        <title>Extensive sampling of basidiomycete genomes demonstrates inadequacy of the white rot/brown rot paradigm for wood decay fungi.</title>
        <authorList>
            <person name="Riley R."/>
            <person name="Salamov A.A."/>
            <person name="Brown D.W."/>
            <person name="Nagy L.G."/>
            <person name="Floudas D."/>
            <person name="Held B.W."/>
            <person name="Levasseur A."/>
            <person name="Lombard V."/>
            <person name="Morin E."/>
            <person name="Otillar R."/>
            <person name="Lindquist E.A."/>
            <person name="Sun H."/>
            <person name="LaButti K.M."/>
            <person name="Schmutz J."/>
            <person name="Jabbour D."/>
            <person name="Luo H."/>
            <person name="Baker S.E."/>
            <person name="Pisabarro A.G."/>
            <person name="Walton J.D."/>
            <person name="Blanchette R.A."/>
            <person name="Henrissat B."/>
            <person name="Martin F."/>
            <person name="Cullen D."/>
            <person name="Hibbett D.S."/>
            <person name="Grigoriev I.V."/>
        </authorList>
    </citation>
    <scope>NUCLEOTIDE SEQUENCE</scope>
    <source>
        <strain evidence="3">FD-172 SS1</strain>
    </source>
</reference>